<dbReference type="SUPFAM" id="SSF56281">
    <property type="entry name" value="Metallo-hydrolase/oxidoreductase"/>
    <property type="match status" value="1"/>
</dbReference>
<accession>A0ABT0J775</accession>
<reference evidence="2 3" key="1">
    <citation type="submission" date="2022-02" db="EMBL/GenBank/DDBJ databases">
        <title>The car tank lid bacteriome: a reservoir of bacteria with potential in bioremediation of fuel.</title>
        <authorList>
            <person name="Vidal-Verdu A."/>
            <person name="Gomez-Martinez D."/>
            <person name="Latorre-Perez A."/>
            <person name="Pereto J."/>
            <person name="Porcar M."/>
        </authorList>
    </citation>
    <scope>NUCLEOTIDE SEQUENCE [LARGE SCALE GENOMIC DNA]</scope>
    <source>
        <strain evidence="2 3">4D.3</strain>
    </source>
</reference>
<dbReference type="Gene3D" id="3.60.15.10">
    <property type="entry name" value="Ribonuclease Z/Hydroxyacylglutathione hydrolase-like"/>
    <property type="match status" value="1"/>
</dbReference>
<protein>
    <submittedName>
        <fullName evidence="2">MBL fold metallo-hydrolase</fullName>
    </submittedName>
</protein>
<evidence type="ECO:0000313" key="3">
    <source>
        <dbReference type="Proteomes" id="UP001651050"/>
    </source>
</evidence>
<dbReference type="PANTHER" id="PTHR42951">
    <property type="entry name" value="METALLO-BETA-LACTAMASE DOMAIN-CONTAINING"/>
    <property type="match status" value="1"/>
</dbReference>
<dbReference type="InterPro" id="IPR036866">
    <property type="entry name" value="RibonucZ/Hydroxyglut_hydro"/>
</dbReference>
<organism evidence="2 3">
    <name type="scientific">Isoptericola peretonis</name>
    <dbReference type="NCBI Taxonomy" id="2918523"/>
    <lineage>
        <taxon>Bacteria</taxon>
        <taxon>Bacillati</taxon>
        <taxon>Actinomycetota</taxon>
        <taxon>Actinomycetes</taxon>
        <taxon>Micrococcales</taxon>
        <taxon>Promicromonosporaceae</taxon>
        <taxon>Isoptericola</taxon>
    </lineage>
</organism>
<evidence type="ECO:0000313" key="2">
    <source>
        <dbReference type="EMBL" id="MCK9795347.1"/>
    </source>
</evidence>
<name>A0ABT0J775_9MICO</name>
<dbReference type="InterPro" id="IPR001279">
    <property type="entry name" value="Metallo-B-lactamas"/>
</dbReference>
<dbReference type="RefSeq" id="WP_416345197.1">
    <property type="nucleotide sequence ID" value="NZ_JALQCY010000005.1"/>
</dbReference>
<dbReference type="PANTHER" id="PTHR42951:SF14">
    <property type="entry name" value="METALLO-BETA-LACTAMASE SUPERFAMILY PROTEIN"/>
    <property type="match status" value="1"/>
</dbReference>
<dbReference type="Proteomes" id="UP001651050">
    <property type="component" value="Unassembled WGS sequence"/>
</dbReference>
<sequence length="256" mass="26934">MPGDTRRRGAVTEVADGVHRIEHASVNVYLVTDAEGRVLMVDTGLPGTWDVLGRALRRLGRRPSDVAAVVLTHAHFDHTGSASRAQSVLGVPVWLHREDFPVAAHPYRYAHENVRALYPLRHPAAVPILASMVAAGALRVPGVRGARHAEPGSVLPVPGAPRVVFTPGHTAGHCALHLPDRDVLITGDALVTLDPYTGRRGPQVVAGAATADSAEALRSLDRLAETGATTLLPGHGEPWSGPVADAVAQAREVGAH</sequence>
<comment type="caution">
    <text evidence="2">The sequence shown here is derived from an EMBL/GenBank/DDBJ whole genome shotgun (WGS) entry which is preliminary data.</text>
</comment>
<dbReference type="EMBL" id="JALQCY010000005">
    <property type="protein sequence ID" value="MCK9795347.1"/>
    <property type="molecule type" value="Genomic_DNA"/>
</dbReference>
<gene>
    <name evidence="2" type="ORF">M1843_16480</name>
</gene>
<dbReference type="CDD" id="cd07721">
    <property type="entry name" value="yflN-like_MBL-fold"/>
    <property type="match status" value="1"/>
</dbReference>
<feature type="domain" description="Metallo-beta-lactamase" evidence="1">
    <location>
        <begin position="25"/>
        <end position="235"/>
    </location>
</feature>
<keyword evidence="3" id="KW-1185">Reference proteome</keyword>
<dbReference type="Pfam" id="PF00753">
    <property type="entry name" value="Lactamase_B"/>
    <property type="match status" value="1"/>
</dbReference>
<evidence type="ECO:0000259" key="1">
    <source>
        <dbReference type="SMART" id="SM00849"/>
    </source>
</evidence>
<dbReference type="InterPro" id="IPR050855">
    <property type="entry name" value="NDM-1-like"/>
</dbReference>
<dbReference type="SMART" id="SM00849">
    <property type="entry name" value="Lactamase_B"/>
    <property type="match status" value="1"/>
</dbReference>
<proteinExistence type="predicted"/>